<dbReference type="Gene3D" id="3.20.20.100">
    <property type="entry name" value="NADP-dependent oxidoreductase domain"/>
    <property type="match status" value="1"/>
</dbReference>
<evidence type="ECO:0000259" key="1">
    <source>
        <dbReference type="Pfam" id="PF00248"/>
    </source>
</evidence>
<reference evidence="2 3" key="1">
    <citation type="submission" date="2014-09" db="EMBL/GenBank/DDBJ databases">
        <title>Sporocytophaga myxococcoides PG-01 genome sequencing.</title>
        <authorList>
            <person name="Liu L."/>
            <person name="Gao P.J."/>
            <person name="Chen G.J."/>
            <person name="Wang L.S."/>
        </authorList>
    </citation>
    <scope>NUCLEOTIDE SEQUENCE [LARGE SCALE GENOMIC DNA]</scope>
    <source>
        <strain evidence="2 3">PG-01</strain>
    </source>
</reference>
<dbReference type="InterPro" id="IPR023210">
    <property type="entry name" value="NADP_OxRdtase_dom"/>
</dbReference>
<dbReference type="eggNOG" id="COG0667">
    <property type="taxonomic scope" value="Bacteria"/>
</dbReference>
<evidence type="ECO:0000313" key="2">
    <source>
        <dbReference type="EMBL" id="GAL84778.1"/>
    </source>
</evidence>
<feature type="domain" description="NADP-dependent oxidoreductase" evidence="1">
    <location>
        <begin position="36"/>
        <end position="302"/>
    </location>
</feature>
<keyword evidence="3" id="KW-1185">Reference proteome</keyword>
<organism evidence="2 3">
    <name type="scientific">Sporocytophaga myxococcoides</name>
    <dbReference type="NCBI Taxonomy" id="153721"/>
    <lineage>
        <taxon>Bacteria</taxon>
        <taxon>Pseudomonadati</taxon>
        <taxon>Bacteroidota</taxon>
        <taxon>Cytophagia</taxon>
        <taxon>Cytophagales</taxon>
        <taxon>Cytophagaceae</taxon>
        <taxon>Sporocytophaga</taxon>
    </lineage>
</organism>
<dbReference type="EMBL" id="BBLT01000003">
    <property type="protein sequence ID" value="GAL84778.1"/>
    <property type="molecule type" value="Genomic_DNA"/>
</dbReference>
<dbReference type="InterPro" id="IPR036812">
    <property type="entry name" value="NAD(P)_OxRdtase_dom_sf"/>
</dbReference>
<dbReference type="AlphaFoldDB" id="A0A098LFH0"/>
<dbReference type="PANTHER" id="PTHR43312:SF1">
    <property type="entry name" value="NADP-DEPENDENT OXIDOREDUCTASE DOMAIN-CONTAINING PROTEIN"/>
    <property type="match status" value="1"/>
</dbReference>
<dbReference type="Proteomes" id="UP000030185">
    <property type="component" value="Unassembled WGS sequence"/>
</dbReference>
<dbReference type="PANTHER" id="PTHR43312">
    <property type="entry name" value="D-THREO-ALDOSE 1-DEHYDROGENASE"/>
    <property type="match status" value="1"/>
</dbReference>
<dbReference type="CDD" id="cd19098">
    <property type="entry name" value="AKR_unchar"/>
    <property type="match status" value="1"/>
</dbReference>
<protein>
    <submittedName>
        <fullName evidence="2">Aldo/keto reductase</fullName>
    </submittedName>
</protein>
<comment type="caution">
    <text evidence="2">The sequence shown here is derived from an EMBL/GenBank/DDBJ whole genome shotgun (WGS) entry which is preliminary data.</text>
</comment>
<proteinExistence type="predicted"/>
<dbReference type="Pfam" id="PF00248">
    <property type="entry name" value="Aldo_ket_red"/>
    <property type="match status" value="1"/>
</dbReference>
<sequence>MVSRIGLGLAALGRPGYINIGHGKDLNFDYDIKAMQSQTVKMLDFAYRLGIRYFDVARSYGRGEEFLSHWIEGNRERKDFIVGSKWGYTYTADWKVNAEKHEVKEHSVDVLTRQYPESKKLLGDYLSVYHIHSATLDSGVLDNKEVLEKLWQLKESGVIIGLSLSGTGQGETLDKALNIQSGGGRLFQSVQVTWNLLEQSSTDVLKKASANGCGIIVKEVLANGRLTNRNVDLSFKNKKEILDKLAVKYRCGIDSLSMAYVLNQDWANVVLSGASTEEQLKSNVESLKIVLDDKDIAILESFKEEPRTYWNSRAQLNWN</sequence>
<name>A0A098LFH0_9BACT</name>
<accession>A0A098LFH0</accession>
<evidence type="ECO:0000313" key="3">
    <source>
        <dbReference type="Proteomes" id="UP000030185"/>
    </source>
</evidence>
<dbReference type="InterPro" id="IPR053135">
    <property type="entry name" value="AKR2_Oxidoreductase"/>
</dbReference>
<dbReference type="SUPFAM" id="SSF51430">
    <property type="entry name" value="NAD(P)-linked oxidoreductase"/>
    <property type="match status" value="1"/>
</dbReference>
<dbReference type="STRING" id="153721.MYP_2006"/>
<gene>
    <name evidence="2" type="ORF">MYP_2006</name>
</gene>